<dbReference type="InterPro" id="IPR006638">
    <property type="entry name" value="Elp3/MiaA/NifB-like_rSAM"/>
</dbReference>
<dbReference type="GO" id="GO:0005840">
    <property type="term" value="C:ribosome"/>
    <property type="evidence" value="ECO:0007669"/>
    <property type="project" value="UniProtKB-KW"/>
</dbReference>
<dbReference type="Pfam" id="PF04055">
    <property type="entry name" value="Radical_SAM"/>
    <property type="match status" value="1"/>
</dbReference>
<accession>A0A518EQF2</accession>
<dbReference type="InterPro" id="IPR007197">
    <property type="entry name" value="rSAM"/>
</dbReference>
<dbReference type="SUPFAM" id="SSF102114">
    <property type="entry name" value="Radical SAM enzymes"/>
    <property type="match status" value="1"/>
</dbReference>
<evidence type="ECO:0000313" key="8">
    <source>
        <dbReference type="EMBL" id="QDV06317.1"/>
    </source>
</evidence>
<feature type="region of interest" description="Disordered" evidence="6">
    <location>
        <begin position="313"/>
        <end position="335"/>
    </location>
</feature>
<keyword evidence="8" id="KW-0687">Ribonucleoprotein</keyword>
<evidence type="ECO:0000313" key="9">
    <source>
        <dbReference type="Proteomes" id="UP000320390"/>
    </source>
</evidence>
<evidence type="ECO:0000256" key="2">
    <source>
        <dbReference type="ARBA" id="ARBA00022691"/>
    </source>
</evidence>
<keyword evidence="5" id="KW-0411">Iron-sulfur</keyword>
<dbReference type="GO" id="GO:0016740">
    <property type="term" value="F:transferase activity"/>
    <property type="evidence" value="ECO:0007669"/>
    <property type="project" value="UniProtKB-KW"/>
</dbReference>
<comment type="cofactor">
    <cofactor evidence="1">
        <name>[4Fe-4S] cluster</name>
        <dbReference type="ChEBI" id="CHEBI:49883"/>
    </cofactor>
</comment>
<sequence length="777" mass="87031">MIQRSDDKTQAGEPRQIPEGAAEFPVLLAFPPQGHWTQPHLALPCLKAWLHQSGYGAVEQMDLSVEAFDHFLSPASLKAARDRVQERIPLASFEADELDFESMRAWRAAAESTVSAEALIAGIDEAKRVLRGQDTPIKAERGFWNPDRYIPATRTLYHGLRLISAAHYPSELTPHNFTMAYSNERSEEVLAATLDEEQNPFIAFYRDVILPRIMEQRPRVLGLSVLYGSQLIPALTLGRMVKAALPECHMTMGGGFLAYIGEKVMSVPGMAECMDSMIFHEGERPLTMLCDALLRGESDLGEIGSLAWWDRRESGTPKSRRNTPAHPIKLDAAPPPDLDGLPLDKYFSPDLVIPYDVNRGCYYGECTFCTLPTVIGPGYRTRKAETIAEHVAILRDRYGSTHFNFITDCMPPGMIQDLPERLIETKAGITWWADARIEPKAYNDEGAKRLYESGCRKLLFGFETSVKRLLKLMMKGQSLKSVVEVARSCTQADISVTFYAMVGFPTETREEARETLRFLEEHRDIVREVSLQTFHIDEVAKTYKQPDEFGIRVLEADGDLALYHDYVCESGMTQEEAAEMFEEMMASFRRNLPIFSGDNIFYFMQKSHYFLHLANGTTPDQFVERCIDRTNSRTARGAEDGLSVSPGLASVPLAFSHSDAVRTMGDPLARAARPDFLTGRFVKDAEAVAAERLKPLPPTDRVLLYDPENGEFIEVRPDGLKVLKALEAAGSLGALLERSRDRGASEEALEKVRTFAAELHRLGALRVENETDYAAVR</sequence>
<evidence type="ECO:0000256" key="3">
    <source>
        <dbReference type="ARBA" id="ARBA00022723"/>
    </source>
</evidence>
<keyword evidence="8" id="KW-0808">Transferase</keyword>
<proteinExistence type="predicted"/>
<dbReference type="GO" id="GO:0005829">
    <property type="term" value="C:cytosol"/>
    <property type="evidence" value="ECO:0007669"/>
    <property type="project" value="TreeGrafter"/>
</dbReference>
<evidence type="ECO:0000256" key="5">
    <source>
        <dbReference type="ARBA" id="ARBA00023014"/>
    </source>
</evidence>
<name>A0A518EQF2_9BACT</name>
<evidence type="ECO:0000259" key="7">
    <source>
        <dbReference type="PROSITE" id="PS51918"/>
    </source>
</evidence>
<dbReference type="PANTHER" id="PTHR43409:SF7">
    <property type="entry name" value="BLL1977 PROTEIN"/>
    <property type="match status" value="1"/>
</dbReference>
<feature type="domain" description="Radical SAM core" evidence="7">
    <location>
        <begin position="347"/>
        <end position="573"/>
    </location>
</feature>
<dbReference type="InterPro" id="IPR058240">
    <property type="entry name" value="rSAM_sf"/>
</dbReference>
<dbReference type="GO" id="GO:0046872">
    <property type="term" value="F:metal ion binding"/>
    <property type="evidence" value="ECO:0007669"/>
    <property type="project" value="UniProtKB-KW"/>
</dbReference>
<keyword evidence="8" id="KW-0689">Ribosomal protein</keyword>
<dbReference type="SMART" id="SM00729">
    <property type="entry name" value="Elp3"/>
    <property type="match status" value="1"/>
</dbReference>
<dbReference type="EMBL" id="CP036434">
    <property type="protein sequence ID" value="QDV06317.1"/>
    <property type="molecule type" value="Genomic_DNA"/>
</dbReference>
<reference evidence="8 9" key="1">
    <citation type="submission" date="2019-02" db="EMBL/GenBank/DDBJ databases">
        <title>Deep-cultivation of Planctomycetes and their phenomic and genomic characterization uncovers novel biology.</title>
        <authorList>
            <person name="Wiegand S."/>
            <person name="Jogler M."/>
            <person name="Boedeker C."/>
            <person name="Pinto D."/>
            <person name="Vollmers J."/>
            <person name="Rivas-Marin E."/>
            <person name="Kohn T."/>
            <person name="Peeters S.H."/>
            <person name="Heuer A."/>
            <person name="Rast P."/>
            <person name="Oberbeckmann S."/>
            <person name="Bunk B."/>
            <person name="Jeske O."/>
            <person name="Meyerdierks A."/>
            <person name="Storesund J.E."/>
            <person name="Kallscheuer N."/>
            <person name="Luecker S."/>
            <person name="Lage O.M."/>
            <person name="Pohl T."/>
            <person name="Merkel B.J."/>
            <person name="Hornburger P."/>
            <person name="Mueller R.-W."/>
            <person name="Bruemmer F."/>
            <person name="Labrenz M."/>
            <person name="Spormann A.M."/>
            <person name="Op den Camp H."/>
            <person name="Overmann J."/>
            <person name="Amann R."/>
            <person name="Jetten M.S.M."/>
            <person name="Mascher T."/>
            <person name="Medema M.H."/>
            <person name="Devos D.P."/>
            <person name="Kaster A.-K."/>
            <person name="Ovreas L."/>
            <person name="Rohde M."/>
            <person name="Galperin M.Y."/>
            <person name="Jogler C."/>
        </authorList>
    </citation>
    <scope>NUCLEOTIDE SEQUENCE [LARGE SCALE GENOMIC DNA]</scope>
    <source>
        <strain evidence="8 9">Poly30</strain>
    </source>
</reference>
<dbReference type="AlphaFoldDB" id="A0A518EQF2"/>
<dbReference type="PANTHER" id="PTHR43409">
    <property type="entry name" value="ANAEROBIC MAGNESIUM-PROTOPORPHYRIN IX MONOMETHYL ESTER CYCLASE-RELATED"/>
    <property type="match status" value="1"/>
</dbReference>
<dbReference type="Gene3D" id="3.80.30.20">
    <property type="entry name" value="tm_1862 like domain"/>
    <property type="match status" value="1"/>
</dbReference>
<dbReference type="OrthoDB" id="9801659at2"/>
<keyword evidence="9" id="KW-1185">Reference proteome</keyword>
<dbReference type="Proteomes" id="UP000320390">
    <property type="component" value="Chromosome"/>
</dbReference>
<gene>
    <name evidence="8" type="primary">rimO_1</name>
    <name evidence="8" type="ORF">Poly30_18260</name>
</gene>
<evidence type="ECO:0000256" key="4">
    <source>
        <dbReference type="ARBA" id="ARBA00023004"/>
    </source>
</evidence>
<protein>
    <submittedName>
        <fullName evidence="8">Ribosomal protein S12 methylthiotransferase RimO</fullName>
    </submittedName>
</protein>
<keyword evidence="3" id="KW-0479">Metal-binding</keyword>
<organism evidence="8 9">
    <name type="scientific">Saltatorellus ferox</name>
    <dbReference type="NCBI Taxonomy" id="2528018"/>
    <lineage>
        <taxon>Bacteria</taxon>
        <taxon>Pseudomonadati</taxon>
        <taxon>Planctomycetota</taxon>
        <taxon>Planctomycetia</taxon>
        <taxon>Planctomycetia incertae sedis</taxon>
        <taxon>Saltatorellus</taxon>
    </lineage>
</organism>
<dbReference type="InterPro" id="IPR023404">
    <property type="entry name" value="rSAM_horseshoe"/>
</dbReference>
<evidence type="ECO:0000256" key="1">
    <source>
        <dbReference type="ARBA" id="ARBA00001966"/>
    </source>
</evidence>
<dbReference type="RefSeq" id="WP_145196391.1">
    <property type="nucleotide sequence ID" value="NZ_CP036434.1"/>
</dbReference>
<dbReference type="GO" id="GO:0051536">
    <property type="term" value="F:iron-sulfur cluster binding"/>
    <property type="evidence" value="ECO:0007669"/>
    <property type="project" value="UniProtKB-KW"/>
</dbReference>
<keyword evidence="4" id="KW-0408">Iron</keyword>
<dbReference type="SFLD" id="SFLDG01082">
    <property type="entry name" value="B12-binding_domain_containing"/>
    <property type="match status" value="1"/>
</dbReference>
<evidence type="ECO:0000256" key="6">
    <source>
        <dbReference type="SAM" id="MobiDB-lite"/>
    </source>
</evidence>
<dbReference type="SFLD" id="SFLDS00029">
    <property type="entry name" value="Radical_SAM"/>
    <property type="match status" value="1"/>
</dbReference>
<keyword evidence="2" id="KW-0949">S-adenosyl-L-methionine</keyword>
<dbReference type="PROSITE" id="PS51918">
    <property type="entry name" value="RADICAL_SAM"/>
    <property type="match status" value="1"/>
</dbReference>
<dbReference type="InterPro" id="IPR051198">
    <property type="entry name" value="BchE-like"/>
</dbReference>